<protein>
    <submittedName>
        <fullName evidence="4">Restriction endonuclease</fullName>
    </submittedName>
</protein>
<keyword evidence="2" id="KW-0472">Membrane</keyword>
<dbReference type="InterPro" id="IPR011335">
    <property type="entry name" value="Restrct_endonuc-II-like"/>
</dbReference>
<dbReference type="InterPro" id="IPR052906">
    <property type="entry name" value="Type_IV_Methyl-Rstrct_Enzyme"/>
</dbReference>
<dbReference type="GO" id="GO:0015666">
    <property type="term" value="F:restriction endodeoxyribonuclease activity"/>
    <property type="evidence" value="ECO:0007669"/>
    <property type="project" value="TreeGrafter"/>
</dbReference>
<evidence type="ECO:0000256" key="2">
    <source>
        <dbReference type="SAM" id="Phobius"/>
    </source>
</evidence>
<dbReference type="PANTHER" id="PTHR30015">
    <property type="entry name" value="MRR RESTRICTION SYSTEM PROTEIN"/>
    <property type="match status" value="1"/>
</dbReference>
<reference evidence="5" key="1">
    <citation type="submission" date="2019-10" db="EMBL/GenBank/DDBJ databases">
        <title>Antimicrobial potential of Antarctic Bacteria.</title>
        <authorList>
            <person name="Benaud N."/>
            <person name="Edwards R.J."/>
            <person name="Ferrari B.C."/>
        </authorList>
    </citation>
    <scope>NUCLEOTIDE SEQUENCE [LARGE SCALE GENOMIC DNA]</scope>
    <source>
        <strain evidence="5">NBSH44</strain>
    </source>
</reference>
<dbReference type="Proteomes" id="UP000515307">
    <property type="component" value="Chromosome"/>
</dbReference>
<keyword evidence="4" id="KW-0378">Hydrolase</keyword>
<dbReference type="Pfam" id="PF04471">
    <property type="entry name" value="Mrr_cat"/>
    <property type="match status" value="1"/>
</dbReference>
<evidence type="ECO:0000313" key="4">
    <source>
        <dbReference type="EMBL" id="QNE79055.1"/>
    </source>
</evidence>
<name>A0A7G7BUP0_9ACTN</name>
<keyword evidence="2" id="KW-0812">Transmembrane</keyword>
<dbReference type="RefSeq" id="WP_185302502.1">
    <property type="nucleotide sequence ID" value="NZ_CP045702.1"/>
</dbReference>
<dbReference type="GO" id="GO:0009307">
    <property type="term" value="P:DNA restriction-modification system"/>
    <property type="evidence" value="ECO:0007669"/>
    <property type="project" value="InterPro"/>
</dbReference>
<proteinExistence type="predicted"/>
<dbReference type="AlphaFoldDB" id="A0A7G7BUP0"/>
<evidence type="ECO:0000313" key="5">
    <source>
        <dbReference type="Proteomes" id="UP000515307"/>
    </source>
</evidence>
<dbReference type="EMBL" id="CP045702">
    <property type="protein sequence ID" value="QNE79055.1"/>
    <property type="molecule type" value="Genomic_DNA"/>
</dbReference>
<sequence>MAIPARRGTAPDSRPAFSVRRTAVGFALAAVLIWGAGTVLRAAWQSAGRHPAVAVVVTAFLVTGAVALLRSRSRRRAACRATAAVTEVTHDLVDTGLAEAAAALRAQDATGPVDYAALDADEFEQAVAGLCERDGCQDVEVVGGAGDLGADVVATARDGRRVVIQCKRYGAENKVGSQDVQRFGGTCFAVHEADVALVVTTGAFTYPALDYADRCGILCVDHEALAAWSDGGTPPPWEAAPPVDDRTGGL</sequence>
<dbReference type="PANTHER" id="PTHR30015:SF6">
    <property type="entry name" value="SLL1429 PROTEIN"/>
    <property type="match status" value="1"/>
</dbReference>
<keyword evidence="4" id="KW-0255">Endonuclease</keyword>
<evidence type="ECO:0000259" key="3">
    <source>
        <dbReference type="Pfam" id="PF04471"/>
    </source>
</evidence>
<accession>A0A7G7BUP0</accession>
<feature type="transmembrane region" description="Helical" evidence="2">
    <location>
        <begin position="23"/>
        <end position="44"/>
    </location>
</feature>
<dbReference type="GO" id="GO:0003677">
    <property type="term" value="F:DNA binding"/>
    <property type="evidence" value="ECO:0007669"/>
    <property type="project" value="InterPro"/>
</dbReference>
<organism evidence="4 5">
    <name type="scientific">Streptomyces finlayi</name>
    <dbReference type="NCBI Taxonomy" id="67296"/>
    <lineage>
        <taxon>Bacteria</taxon>
        <taxon>Bacillati</taxon>
        <taxon>Actinomycetota</taxon>
        <taxon>Actinomycetes</taxon>
        <taxon>Kitasatosporales</taxon>
        <taxon>Streptomycetaceae</taxon>
        <taxon>Streptomyces</taxon>
    </lineage>
</organism>
<dbReference type="InterPro" id="IPR007560">
    <property type="entry name" value="Restrct_endonuc_IV_Mrr"/>
</dbReference>
<keyword evidence="2" id="KW-1133">Transmembrane helix</keyword>
<dbReference type="KEGG" id="sfiy:F0344_03850"/>
<gene>
    <name evidence="4" type="ORF">F0344_03850</name>
</gene>
<keyword evidence="5" id="KW-1185">Reference proteome</keyword>
<dbReference type="SUPFAM" id="SSF52980">
    <property type="entry name" value="Restriction endonuclease-like"/>
    <property type="match status" value="1"/>
</dbReference>
<feature type="transmembrane region" description="Helical" evidence="2">
    <location>
        <begin position="50"/>
        <end position="69"/>
    </location>
</feature>
<feature type="region of interest" description="Disordered" evidence="1">
    <location>
        <begin position="230"/>
        <end position="250"/>
    </location>
</feature>
<dbReference type="InterPro" id="IPR011856">
    <property type="entry name" value="tRNA_endonuc-like_dom_sf"/>
</dbReference>
<evidence type="ECO:0000256" key="1">
    <source>
        <dbReference type="SAM" id="MobiDB-lite"/>
    </source>
</evidence>
<feature type="domain" description="Restriction endonuclease type IV Mrr" evidence="3">
    <location>
        <begin position="117"/>
        <end position="228"/>
    </location>
</feature>
<dbReference type="Gene3D" id="3.40.1350.10">
    <property type="match status" value="1"/>
</dbReference>
<keyword evidence="4" id="KW-0540">Nuclease</keyword>